<comment type="function">
    <text evidence="1 7">Clathrin is the major protein of the polyhedral coat of coated pits and vesicles.</text>
</comment>
<dbReference type="OrthoDB" id="782264at2759"/>
<evidence type="ECO:0000256" key="2">
    <source>
        <dbReference type="ARBA" id="ARBA00004180"/>
    </source>
</evidence>
<keyword evidence="5 7" id="KW-0168">Coated pit</keyword>
<sequence length="153" mass="17656">RLNVIRIEEKEQKEKELLKEIIEQADEYKAEYYKKWKIRCDNSIAVNREKEKLYVESRDKFHGEADKNYWKAVSELIPKEVAIIEKKGKKDKEKGPSIVVLQGPKPGKPTDLSRMRQVLVRLKQKPPGHMVMSPANEPGIDAKTQETVSATAK</sequence>
<evidence type="ECO:0000256" key="5">
    <source>
        <dbReference type="ARBA" id="ARBA00023176"/>
    </source>
</evidence>
<keyword evidence="10" id="KW-1185">Reference proteome</keyword>
<dbReference type="EMBL" id="BMAC01000347">
    <property type="protein sequence ID" value="GFP94375.1"/>
    <property type="molecule type" value="Genomic_DNA"/>
</dbReference>
<evidence type="ECO:0000256" key="4">
    <source>
        <dbReference type="ARBA" id="ARBA00023136"/>
    </source>
</evidence>
<dbReference type="GO" id="GO:0072583">
    <property type="term" value="P:clathrin-dependent endocytosis"/>
    <property type="evidence" value="ECO:0007669"/>
    <property type="project" value="TreeGrafter"/>
</dbReference>
<feature type="non-terminal residue" evidence="9">
    <location>
        <position position="153"/>
    </location>
</feature>
<proteinExistence type="inferred from homology"/>
<dbReference type="PANTHER" id="PTHR10639">
    <property type="entry name" value="CLATHRIN LIGHT CHAIN"/>
    <property type="match status" value="1"/>
</dbReference>
<comment type="subcellular location">
    <subcellularLocation>
        <location evidence="2 7">Cytoplasmic vesicle membrane</location>
        <topology evidence="2 7">Peripheral membrane protein</topology>
        <orientation evidence="2 7">Cytoplasmic side</orientation>
    </subcellularLocation>
    <subcellularLocation>
        <location evidence="7">Membrane</location>
        <location evidence="7">Coated pit</location>
        <topology evidence="7">Peripheral membrane protein</topology>
        <orientation evidence="7">Cytoplasmic side</orientation>
    </subcellularLocation>
    <text evidence="7">Cytoplasmic face of coated pits and vesicles.</text>
</comment>
<keyword evidence="6 7" id="KW-0968">Cytoplasmic vesicle</keyword>
<dbReference type="AlphaFoldDB" id="A0A830CGU2"/>
<protein>
    <recommendedName>
        <fullName evidence="7">Clathrin light chain</fullName>
    </recommendedName>
</protein>
<evidence type="ECO:0000256" key="3">
    <source>
        <dbReference type="ARBA" id="ARBA00005263"/>
    </source>
</evidence>
<evidence type="ECO:0000313" key="10">
    <source>
        <dbReference type="Proteomes" id="UP000653305"/>
    </source>
</evidence>
<evidence type="ECO:0000256" key="6">
    <source>
        <dbReference type="ARBA" id="ARBA00023329"/>
    </source>
</evidence>
<feature type="region of interest" description="Disordered" evidence="8">
    <location>
        <begin position="87"/>
        <end position="153"/>
    </location>
</feature>
<reference evidence="9" key="1">
    <citation type="submission" date="2020-07" db="EMBL/GenBank/DDBJ databases">
        <title>Ethylene signaling mediates host invasion by parasitic plants.</title>
        <authorList>
            <person name="Yoshida S."/>
        </authorList>
    </citation>
    <scope>NUCLEOTIDE SEQUENCE</scope>
    <source>
        <strain evidence="9">Okayama</strain>
    </source>
</reference>
<dbReference type="GO" id="GO:0005198">
    <property type="term" value="F:structural molecule activity"/>
    <property type="evidence" value="ECO:0007669"/>
    <property type="project" value="InterPro"/>
</dbReference>
<dbReference type="Proteomes" id="UP000653305">
    <property type="component" value="Unassembled WGS sequence"/>
</dbReference>
<dbReference type="GO" id="GO:0032050">
    <property type="term" value="F:clathrin heavy chain binding"/>
    <property type="evidence" value="ECO:0007669"/>
    <property type="project" value="TreeGrafter"/>
</dbReference>
<gene>
    <name evidence="9" type="ORF">PHJA_001581900</name>
</gene>
<comment type="caution">
    <text evidence="9">The sequence shown here is derived from an EMBL/GenBank/DDBJ whole genome shotgun (WGS) entry which is preliminary data.</text>
</comment>
<dbReference type="GO" id="GO:0006886">
    <property type="term" value="P:intracellular protein transport"/>
    <property type="evidence" value="ECO:0007669"/>
    <property type="project" value="InterPro"/>
</dbReference>
<name>A0A830CGU2_9LAMI</name>
<dbReference type="GO" id="GO:0030132">
    <property type="term" value="C:clathrin coat of coated pit"/>
    <property type="evidence" value="ECO:0007669"/>
    <property type="project" value="InterPro"/>
</dbReference>
<dbReference type="GO" id="GO:0030130">
    <property type="term" value="C:clathrin coat of trans-Golgi network vesicle"/>
    <property type="evidence" value="ECO:0007669"/>
    <property type="project" value="InterPro"/>
</dbReference>
<dbReference type="InterPro" id="IPR000996">
    <property type="entry name" value="Clathrin_L-chain"/>
</dbReference>
<evidence type="ECO:0000256" key="7">
    <source>
        <dbReference type="RuleBase" id="RU363137"/>
    </source>
</evidence>
<evidence type="ECO:0000256" key="8">
    <source>
        <dbReference type="SAM" id="MobiDB-lite"/>
    </source>
</evidence>
<dbReference type="Pfam" id="PF01086">
    <property type="entry name" value="Clathrin_lg_ch"/>
    <property type="match status" value="1"/>
</dbReference>
<organism evidence="9 10">
    <name type="scientific">Phtheirospermum japonicum</name>
    <dbReference type="NCBI Taxonomy" id="374723"/>
    <lineage>
        <taxon>Eukaryota</taxon>
        <taxon>Viridiplantae</taxon>
        <taxon>Streptophyta</taxon>
        <taxon>Embryophyta</taxon>
        <taxon>Tracheophyta</taxon>
        <taxon>Spermatophyta</taxon>
        <taxon>Magnoliopsida</taxon>
        <taxon>eudicotyledons</taxon>
        <taxon>Gunneridae</taxon>
        <taxon>Pentapetalae</taxon>
        <taxon>asterids</taxon>
        <taxon>lamiids</taxon>
        <taxon>Lamiales</taxon>
        <taxon>Orobanchaceae</taxon>
        <taxon>Orobanchaceae incertae sedis</taxon>
        <taxon>Phtheirospermum</taxon>
    </lineage>
</organism>
<keyword evidence="4 7" id="KW-0472">Membrane</keyword>
<evidence type="ECO:0000313" key="9">
    <source>
        <dbReference type="EMBL" id="GFP94375.1"/>
    </source>
</evidence>
<accession>A0A830CGU2</accession>
<comment type="similarity">
    <text evidence="3 7">Belongs to the clathrin light chain family.</text>
</comment>
<evidence type="ECO:0000256" key="1">
    <source>
        <dbReference type="ARBA" id="ARBA00003913"/>
    </source>
</evidence>
<dbReference type="PANTHER" id="PTHR10639:SF37">
    <property type="entry name" value="CLATHRIN LIGHT CHAIN"/>
    <property type="match status" value="1"/>
</dbReference>